<keyword evidence="2" id="KW-0067">ATP-binding</keyword>
<dbReference type="FunFam" id="3.40.50.300:FF:000006">
    <property type="entry name" value="DNA-binding transcriptional regulator NtrC"/>
    <property type="match status" value="1"/>
</dbReference>
<dbReference type="PROSITE" id="PS50006">
    <property type="entry name" value="FHA_DOMAIN"/>
    <property type="match status" value="1"/>
</dbReference>
<evidence type="ECO:0000256" key="2">
    <source>
        <dbReference type="ARBA" id="ARBA00022840"/>
    </source>
</evidence>
<keyword evidence="1" id="KW-0547">Nucleotide-binding</keyword>
<dbReference type="GO" id="GO:0003677">
    <property type="term" value="F:DNA binding"/>
    <property type="evidence" value="ECO:0007669"/>
    <property type="project" value="UniProtKB-KW"/>
</dbReference>
<dbReference type="Pfam" id="PF25601">
    <property type="entry name" value="AAA_lid_14"/>
    <property type="match status" value="1"/>
</dbReference>
<accession>A0A150PD57</accession>
<dbReference type="InterPro" id="IPR058031">
    <property type="entry name" value="AAA_lid_NorR"/>
</dbReference>
<dbReference type="SMART" id="SM00382">
    <property type="entry name" value="AAA"/>
    <property type="match status" value="1"/>
</dbReference>
<dbReference type="InterPro" id="IPR008984">
    <property type="entry name" value="SMAD_FHA_dom_sf"/>
</dbReference>
<proteinExistence type="predicted"/>
<dbReference type="CDD" id="cd00009">
    <property type="entry name" value="AAA"/>
    <property type="match status" value="1"/>
</dbReference>
<dbReference type="GO" id="GO:0006355">
    <property type="term" value="P:regulation of DNA-templated transcription"/>
    <property type="evidence" value="ECO:0007669"/>
    <property type="project" value="InterPro"/>
</dbReference>
<gene>
    <name evidence="8" type="ORF">BE08_09720</name>
</gene>
<dbReference type="Gene3D" id="1.10.8.60">
    <property type="match status" value="1"/>
</dbReference>
<dbReference type="PROSITE" id="PS00676">
    <property type="entry name" value="SIGMA54_INTERACT_2"/>
    <property type="match status" value="1"/>
</dbReference>
<dbReference type="Pfam" id="PF00498">
    <property type="entry name" value="FHA"/>
    <property type="match status" value="1"/>
</dbReference>
<reference evidence="8 9" key="1">
    <citation type="submission" date="2014-02" db="EMBL/GenBank/DDBJ databases">
        <title>The small core and large imbalanced accessory genome model reveals a collaborative survival strategy of Sorangium cellulosum strains in nature.</title>
        <authorList>
            <person name="Han K."/>
            <person name="Peng R."/>
            <person name="Blom J."/>
            <person name="Li Y.-Z."/>
        </authorList>
    </citation>
    <scope>NUCLEOTIDE SEQUENCE [LARGE SCALE GENOMIC DNA]</scope>
    <source>
        <strain evidence="8 9">So0157-25</strain>
    </source>
</reference>
<dbReference type="PROSITE" id="PS00688">
    <property type="entry name" value="SIGMA54_INTERACT_3"/>
    <property type="match status" value="1"/>
</dbReference>
<dbReference type="GO" id="GO:0005524">
    <property type="term" value="F:ATP binding"/>
    <property type="evidence" value="ECO:0007669"/>
    <property type="project" value="UniProtKB-KW"/>
</dbReference>
<dbReference type="Gene3D" id="2.60.200.20">
    <property type="match status" value="1"/>
</dbReference>
<comment type="caution">
    <text evidence="8">The sequence shown here is derived from an EMBL/GenBank/DDBJ whole genome shotgun (WGS) entry which is preliminary data.</text>
</comment>
<evidence type="ECO:0000256" key="4">
    <source>
        <dbReference type="ARBA" id="ARBA00023125"/>
    </source>
</evidence>
<dbReference type="InterPro" id="IPR000253">
    <property type="entry name" value="FHA_dom"/>
</dbReference>
<evidence type="ECO:0000256" key="1">
    <source>
        <dbReference type="ARBA" id="ARBA00022741"/>
    </source>
</evidence>
<evidence type="ECO:0000313" key="8">
    <source>
        <dbReference type="EMBL" id="KYF53572.1"/>
    </source>
</evidence>
<dbReference type="Pfam" id="PF00158">
    <property type="entry name" value="Sigma54_activat"/>
    <property type="match status" value="1"/>
</dbReference>
<name>A0A150PD57_SORCE</name>
<dbReference type="InterPro" id="IPR003593">
    <property type="entry name" value="AAA+_ATPase"/>
</dbReference>
<dbReference type="InterPro" id="IPR025662">
    <property type="entry name" value="Sigma_54_int_dom_ATP-bd_1"/>
</dbReference>
<dbReference type="PROSITE" id="PS50045">
    <property type="entry name" value="SIGMA54_INTERACT_4"/>
    <property type="match status" value="1"/>
</dbReference>
<evidence type="ECO:0000259" key="6">
    <source>
        <dbReference type="PROSITE" id="PS50006"/>
    </source>
</evidence>
<feature type="domain" description="Sigma-54 factor interaction" evidence="7">
    <location>
        <begin position="126"/>
        <end position="358"/>
    </location>
</feature>
<organism evidence="8 9">
    <name type="scientific">Sorangium cellulosum</name>
    <name type="common">Polyangium cellulosum</name>
    <dbReference type="NCBI Taxonomy" id="56"/>
    <lineage>
        <taxon>Bacteria</taxon>
        <taxon>Pseudomonadati</taxon>
        <taxon>Myxococcota</taxon>
        <taxon>Polyangia</taxon>
        <taxon>Polyangiales</taxon>
        <taxon>Polyangiaceae</taxon>
        <taxon>Sorangium</taxon>
    </lineage>
</organism>
<dbReference type="PANTHER" id="PTHR32071">
    <property type="entry name" value="TRANSCRIPTIONAL REGULATORY PROTEIN"/>
    <property type="match status" value="1"/>
</dbReference>
<protein>
    <submittedName>
        <fullName evidence="8">Fis family transcriptional regulator</fullName>
    </submittedName>
</protein>
<sequence>MFASDGVVAHPLPESGSVSIGRASDNDICINHRSVSRRHAILHVGPQLRIEDLGGTNATIVGTRRVAVETARTEELRPVSKQSIEIAPGDCITLGSVFLVVRRIQAAEGAPSGGRSPSASSGSSEPVLRDPAMRALYEQAYRAAPGRISVLLLGETGTGKEVLAQAIHRRSSAARARGPFLGLNCAALSESLLESELFGHEKGAFTGAVQARPGLFEAADGGTVFLDEVGELPQATQVKLLRVLEEHQVMRVGGRVPRSIDVRFLSATHRDLEAEVARGAFRQDLYFRLNGVTFTIPPLRQRIADIAPLAELFAARACAAFERSQIPAISGEVLALLERYPWPGNIRELRNVMERAVMLCAGDRLLPEHLP</sequence>
<evidence type="ECO:0000256" key="3">
    <source>
        <dbReference type="ARBA" id="ARBA00023015"/>
    </source>
</evidence>
<keyword evidence="4" id="KW-0238">DNA-binding</keyword>
<dbReference type="Gene3D" id="3.40.50.300">
    <property type="entry name" value="P-loop containing nucleotide triphosphate hydrolases"/>
    <property type="match status" value="1"/>
</dbReference>
<dbReference type="InterPro" id="IPR002078">
    <property type="entry name" value="Sigma_54_int"/>
</dbReference>
<dbReference type="EMBL" id="JELY01002109">
    <property type="protein sequence ID" value="KYF53572.1"/>
    <property type="molecule type" value="Genomic_DNA"/>
</dbReference>
<keyword evidence="3" id="KW-0805">Transcription regulation</keyword>
<dbReference type="CDD" id="cd00060">
    <property type="entry name" value="FHA"/>
    <property type="match status" value="1"/>
</dbReference>
<evidence type="ECO:0000256" key="5">
    <source>
        <dbReference type="ARBA" id="ARBA00023163"/>
    </source>
</evidence>
<evidence type="ECO:0000313" key="9">
    <source>
        <dbReference type="Proteomes" id="UP000075420"/>
    </source>
</evidence>
<keyword evidence="5" id="KW-0804">Transcription</keyword>
<dbReference type="AlphaFoldDB" id="A0A150PD57"/>
<feature type="non-terminal residue" evidence="8">
    <location>
        <position position="371"/>
    </location>
</feature>
<dbReference type="Proteomes" id="UP000075420">
    <property type="component" value="Unassembled WGS sequence"/>
</dbReference>
<dbReference type="InterPro" id="IPR025943">
    <property type="entry name" value="Sigma_54_int_dom_ATP-bd_2"/>
</dbReference>
<dbReference type="SMART" id="SM00240">
    <property type="entry name" value="FHA"/>
    <property type="match status" value="1"/>
</dbReference>
<dbReference type="SUPFAM" id="SSF49879">
    <property type="entry name" value="SMAD/FHA domain"/>
    <property type="match status" value="1"/>
</dbReference>
<dbReference type="PROSITE" id="PS00675">
    <property type="entry name" value="SIGMA54_INTERACT_1"/>
    <property type="match status" value="1"/>
</dbReference>
<dbReference type="InterPro" id="IPR027417">
    <property type="entry name" value="P-loop_NTPase"/>
</dbReference>
<evidence type="ECO:0000259" key="7">
    <source>
        <dbReference type="PROSITE" id="PS50045"/>
    </source>
</evidence>
<feature type="domain" description="FHA" evidence="6">
    <location>
        <begin position="18"/>
        <end position="66"/>
    </location>
</feature>
<dbReference type="SUPFAM" id="SSF52540">
    <property type="entry name" value="P-loop containing nucleoside triphosphate hydrolases"/>
    <property type="match status" value="1"/>
</dbReference>
<dbReference type="InterPro" id="IPR025944">
    <property type="entry name" value="Sigma_54_int_dom_CS"/>
</dbReference>